<dbReference type="EMBL" id="ML220115">
    <property type="protein sequence ID" value="TGZ82596.1"/>
    <property type="molecule type" value="Genomic_DNA"/>
</dbReference>
<evidence type="ECO:0000256" key="2">
    <source>
        <dbReference type="ARBA" id="ARBA00007149"/>
    </source>
</evidence>
<organism evidence="11 12">
    <name type="scientific">Ascodesmis nigricans</name>
    <dbReference type="NCBI Taxonomy" id="341454"/>
    <lineage>
        <taxon>Eukaryota</taxon>
        <taxon>Fungi</taxon>
        <taxon>Dikarya</taxon>
        <taxon>Ascomycota</taxon>
        <taxon>Pezizomycotina</taxon>
        <taxon>Pezizomycetes</taxon>
        <taxon>Pezizales</taxon>
        <taxon>Ascodesmidaceae</taxon>
        <taxon>Ascodesmis</taxon>
    </lineage>
</organism>
<dbReference type="PANTHER" id="PTHR28090">
    <property type="entry name" value="PROTEIN ROT1"/>
    <property type="match status" value="1"/>
</dbReference>
<dbReference type="PANTHER" id="PTHR28090:SF1">
    <property type="entry name" value="PROTEIN ROT1"/>
    <property type="match status" value="1"/>
</dbReference>
<evidence type="ECO:0000256" key="8">
    <source>
        <dbReference type="ARBA" id="ARBA00023136"/>
    </source>
</evidence>
<keyword evidence="12" id="KW-1185">Reference proteome</keyword>
<evidence type="ECO:0000256" key="3">
    <source>
        <dbReference type="ARBA" id="ARBA00017291"/>
    </source>
</evidence>
<proteinExistence type="inferred from homology"/>
<dbReference type="OrthoDB" id="5327821at2759"/>
<keyword evidence="6 10" id="KW-0256">Endoplasmic reticulum</keyword>
<keyword evidence="7" id="KW-1133">Transmembrane helix</keyword>
<accession>A0A4S2N0Y2</accession>
<evidence type="ECO:0000256" key="5">
    <source>
        <dbReference type="ARBA" id="ARBA00022729"/>
    </source>
</evidence>
<dbReference type="InterPro" id="IPR019623">
    <property type="entry name" value="Rot1"/>
</dbReference>
<evidence type="ECO:0000256" key="7">
    <source>
        <dbReference type="ARBA" id="ARBA00022989"/>
    </source>
</evidence>
<comment type="subcellular location">
    <subcellularLocation>
        <location evidence="1">Endoplasmic reticulum membrane</location>
        <topology evidence="1">Single-pass type I membrane protein</topology>
    </subcellularLocation>
</comment>
<evidence type="ECO:0000313" key="12">
    <source>
        <dbReference type="Proteomes" id="UP000298138"/>
    </source>
</evidence>
<evidence type="ECO:0000256" key="4">
    <source>
        <dbReference type="ARBA" id="ARBA00022692"/>
    </source>
</evidence>
<dbReference type="GO" id="GO:0005789">
    <property type="term" value="C:endoplasmic reticulum membrane"/>
    <property type="evidence" value="ECO:0007669"/>
    <property type="project" value="UniProtKB-SubCell"/>
</dbReference>
<comment type="similarity">
    <text evidence="2 10">Belongs to the ROT1 family.</text>
</comment>
<evidence type="ECO:0000256" key="10">
    <source>
        <dbReference type="PIRNR" id="PIRNR017290"/>
    </source>
</evidence>
<dbReference type="GO" id="GO:0051082">
    <property type="term" value="F:unfolded protein binding"/>
    <property type="evidence" value="ECO:0007669"/>
    <property type="project" value="TreeGrafter"/>
</dbReference>
<name>A0A4S2N0Y2_9PEZI</name>
<dbReference type="GO" id="GO:0006458">
    <property type="term" value="P:'de novo' protein folding"/>
    <property type="evidence" value="ECO:0007669"/>
    <property type="project" value="InterPro"/>
</dbReference>
<reference evidence="11 12" key="1">
    <citation type="submission" date="2019-04" db="EMBL/GenBank/DDBJ databases">
        <title>Comparative genomics and transcriptomics to analyze fruiting body development in filamentous ascomycetes.</title>
        <authorList>
            <consortium name="DOE Joint Genome Institute"/>
            <person name="Lutkenhaus R."/>
            <person name="Traeger S."/>
            <person name="Breuer J."/>
            <person name="Kuo A."/>
            <person name="Lipzen A."/>
            <person name="Pangilinan J."/>
            <person name="Dilworth D."/>
            <person name="Sandor L."/>
            <person name="Poggeler S."/>
            <person name="Barry K."/>
            <person name="Grigoriev I.V."/>
            <person name="Nowrousian M."/>
        </authorList>
    </citation>
    <scope>NUCLEOTIDE SEQUENCE [LARGE SCALE GENOMIC DNA]</scope>
    <source>
        <strain evidence="11 12">CBS 389.68</strain>
    </source>
</reference>
<evidence type="ECO:0000256" key="9">
    <source>
        <dbReference type="ARBA" id="ARBA00024969"/>
    </source>
</evidence>
<dbReference type="AlphaFoldDB" id="A0A4S2N0Y2"/>
<comment type="function">
    <text evidence="9 10">Required for normal levels of the cell wall 1,6-beta-glucan. Involved in a protein folding machinery chaperoning proteins acting in various physiological processes including cell wall synthesis and lysis of autophagic bodies.</text>
</comment>
<evidence type="ECO:0000313" key="11">
    <source>
        <dbReference type="EMBL" id="TGZ82596.1"/>
    </source>
</evidence>
<protein>
    <recommendedName>
        <fullName evidence="3 10">Protein ROT1</fullName>
    </recommendedName>
</protein>
<dbReference type="Pfam" id="PF10681">
    <property type="entry name" value="Rot1"/>
    <property type="match status" value="1"/>
</dbReference>
<dbReference type="InParanoid" id="A0A4S2N0Y2"/>
<gene>
    <name evidence="11" type="ORF">EX30DRAFT_370660</name>
</gene>
<sequence>MAGWAGNGVVVQARESEELSYAMELVGTWASKSGTVLTGPDFFDYEHERLLEPRLPGISYSFTSDGFFEEAQYIILPEPANPSCPRALLQFQHGRYTLHSNLSLVLHPIATDGRQLLSDPCLYKTSIYTRFNATSVMKGWEVKLDTYRDKMRLQMYQFDGTPVNPLWLVDKDPKKRMLPTDVLRPVEEEGKEGKERRRMVKRRLVERVEGRGWGLKGAGEVQPERWLWVGVGLTVAGAVGLFCV</sequence>
<evidence type="ECO:0000256" key="6">
    <source>
        <dbReference type="ARBA" id="ARBA00022824"/>
    </source>
</evidence>
<dbReference type="STRING" id="341454.A0A4S2N0Y2"/>
<keyword evidence="8 10" id="KW-0472">Membrane</keyword>
<evidence type="ECO:0000256" key="1">
    <source>
        <dbReference type="ARBA" id="ARBA00004115"/>
    </source>
</evidence>
<dbReference type="FunCoup" id="A0A4S2N0Y2">
    <property type="interactions" value="21"/>
</dbReference>
<dbReference type="Proteomes" id="UP000298138">
    <property type="component" value="Unassembled WGS sequence"/>
</dbReference>
<keyword evidence="5" id="KW-0732">Signal</keyword>
<keyword evidence="4" id="KW-0812">Transmembrane</keyword>
<dbReference type="PIRSF" id="PIRSF017290">
    <property type="entry name" value="ROT1_prd"/>
    <property type="match status" value="1"/>
</dbReference>